<proteinExistence type="predicted"/>
<dbReference type="Proteomes" id="UP000199034">
    <property type="component" value="Unassembled WGS sequence"/>
</dbReference>
<evidence type="ECO:0000313" key="1">
    <source>
        <dbReference type="EMBL" id="SDC10246.1"/>
    </source>
</evidence>
<dbReference type="STRING" id="1045774.SAMN05421872_101287"/>
<protein>
    <submittedName>
        <fullName evidence="1">Uncharacterized protein</fullName>
    </submittedName>
</protein>
<sequence>MQRRVRRAAVTVAAAVLLTGCASDPEASPPAGVDELTIPTPSPDPDDFVDRIDNPWLALGPGESTTLTGPTGDLVLAVGDETTTVGGVAVTTMTLGDTSYLLAQDDDGNVWRFLEEGEAGLFMAATPRYGDGYRTAYDEGVVEERAEVTELEGDTLEIATIDPARPGEHTVATYENGTGLVRIETGAGVFER</sequence>
<name>A0A1G6IWW0_9ACTN</name>
<evidence type="ECO:0000313" key="2">
    <source>
        <dbReference type="Proteomes" id="UP000199034"/>
    </source>
</evidence>
<dbReference type="RefSeq" id="WP_139175368.1">
    <property type="nucleotide sequence ID" value="NZ_FMZM01000001.1"/>
</dbReference>
<accession>A0A1G6IWW0</accession>
<keyword evidence="2" id="KW-1185">Reference proteome</keyword>
<organism evidence="1 2">
    <name type="scientific">Nocardioides lianchengensis</name>
    <dbReference type="NCBI Taxonomy" id="1045774"/>
    <lineage>
        <taxon>Bacteria</taxon>
        <taxon>Bacillati</taxon>
        <taxon>Actinomycetota</taxon>
        <taxon>Actinomycetes</taxon>
        <taxon>Propionibacteriales</taxon>
        <taxon>Nocardioidaceae</taxon>
        <taxon>Nocardioides</taxon>
    </lineage>
</organism>
<reference evidence="2" key="1">
    <citation type="submission" date="2016-10" db="EMBL/GenBank/DDBJ databases">
        <authorList>
            <person name="Varghese N."/>
            <person name="Submissions S."/>
        </authorList>
    </citation>
    <scope>NUCLEOTIDE SEQUENCE [LARGE SCALE GENOMIC DNA]</scope>
    <source>
        <strain evidence="2">CGMCC 4.6858</strain>
    </source>
</reference>
<dbReference type="EMBL" id="FMZM01000001">
    <property type="protein sequence ID" value="SDC10246.1"/>
    <property type="molecule type" value="Genomic_DNA"/>
</dbReference>
<dbReference type="AlphaFoldDB" id="A0A1G6IWW0"/>
<gene>
    <name evidence="1" type="ORF">SAMN05421872_101287</name>
</gene>
<dbReference type="PROSITE" id="PS51257">
    <property type="entry name" value="PROKAR_LIPOPROTEIN"/>
    <property type="match status" value="1"/>
</dbReference>
<dbReference type="OrthoDB" id="9151379at2"/>